<gene>
    <name evidence="2" type="primary">LOC108864082</name>
</gene>
<organism evidence="1 2">
    <name type="scientific">Galendromus occidentalis</name>
    <name type="common">western predatory mite</name>
    <dbReference type="NCBI Taxonomy" id="34638"/>
    <lineage>
        <taxon>Eukaryota</taxon>
        <taxon>Metazoa</taxon>
        <taxon>Ecdysozoa</taxon>
        <taxon>Arthropoda</taxon>
        <taxon>Chelicerata</taxon>
        <taxon>Arachnida</taxon>
        <taxon>Acari</taxon>
        <taxon>Parasitiformes</taxon>
        <taxon>Mesostigmata</taxon>
        <taxon>Gamasina</taxon>
        <taxon>Phytoseioidea</taxon>
        <taxon>Phytoseiidae</taxon>
        <taxon>Typhlodrominae</taxon>
        <taxon>Galendromus</taxon>
    </lineage>
</organism>
<dbReference type="RefSeq" id="XP_018494536.1">
    <property type="nucleotide sequence ID" value="XM_018639020.1"/>
</dbReference>
<evidence type="ECO:0000313" key="2">
    <source>
        <dbReference type="RefSeq" id="XP_018494536.1"/>
    </source>
</evidence>
<name>A0AAJ7L3E5_9ACAR</name>
<accession>A0AAJ7L3E5</accession>
<dbReference type="KEGG" id="goe:108864082"/>
<proteinExistence type="predicted"/>
<dbReference type="GeneID" id="108864082"/>
<dbReference type="Proteomes" id="UP000694867">
    <property type="component" value="Unplaced"/>
</dbReference>
<keyword evidence="1" id="KW-1185">Reference proteome</keyword>
<evidence type="ECO:0000313" key="1">
    <source>
        <dbReference type="Proteomes" id="UP000694867"/>
    </source>
</evidence>
<dbReference type="AlphaFoldDB" id="A0AAJ7L3E5"/>
<reference evidence="2" key="1">
    <citation type="submission" date="2025-08" db="UniProtKB">
        <authorList>
            <consortium name="RefSeq"/>
        </authorList>
    </citation>
    <scope>IDENTIFICATION</scope>
</reference>
<protein>
    <submittedName>
        <fullName evidence="2">Uncharacterized protein LOC108864082</fullName>
    </submittedName>
</protein>
<sequence>MYLTANFGWLPAAITQLEEQTKPLTQAVDTFSEAIAKLQAVPGPVGLRVSQKCEFVIQNNPDYAKLSSIAQILRGHRIADCMDSYNALELSSFRFALITSTDVERSFSMLKHTLSDRRHCLTFENFKMILVINCNTDP</sequence>